<dbReference type="InterPro" id="IPR037522">
    <property type="entry name" value="HD_GYP_dom"/>
</dbReference>
<dbReference type="Pfam" id="PF00072">
    <property type="entry name" value="Response_reg"/>
    <property type="match status" value="1"/>
</dbReference>
<accession>A0A1W9KUL3</accession>
<dbReference type="SUPFAM" id="SSF109604">
    <property type="entry name" value="HD-domain/PDEase-like"/>
    <property type="match status" value="1"/>
</dbReference>
<dbReference type="GO" id="GO:0000160">
    <property type="term" value="P:phosphorelay signal transduction system"/>
    <property type="evidence" value="ECO:0007669"/>
    <property type="project" value="InterPro"/>
</dbReference>
<proteinExistence type="predicted"/>
<dbReference type="PANTHER" id="PTHR45228">
    <property type="entry name" value="CYCLIC DI-GMP PHOSPHODIESTERASE TM_0186-RELATED"/>
    <property type="match status" value="1"/>
</dbReference>
<dbReference type="InterPro" id="IPR003607">
    <property type="entry name" value="HD/PDEase_dom"/>
</dbReference>
<evidence type="ECO:0000313" key="5">
    <source>
        <dbReference type="Proteomes" id="UP000192505"/>
    </source>
</evidence>
<dbReference type="Gene3D" id="3.40.50.2300">
    <property type="match status" value="1"/>
</dbReference>
<feature type="domain" description="HD-GYP" evidence="3">
    <location>
        <begin position="166"/>
        <end position="377"/>
    </location>
</feature>
<organism evidence="4 5">
    <name type="scientific">Rhodoferax ferrireducens</name>
    <dbReference type="NCBI Taxonomy" id="192843"/>
    <lineage>
        <taxon>Bacteria</taxon>
        <taxon>Pseudomonadati</taxon>
        <taxon>Pseudomonadota</taxon>
        <taxon>Betaproteobacteria</taxon>
        <taxon>Burkholderiales</taxon>
        <taxon>Comamonadaceae</taxon>
        <taxon>Rhodoferax</taxon>
    </lineage>
</organism>
<reference evidence="4 5" key="1">
    <citation type="submission" date="2017-01" db="EMBL/GenBank/DDBJ databases">
        <title>Novel large sulfur bacteria in the metagenomes of groundwater-fed chemosynthetic microbial mats in the Lake Huron basin.</title>
        <authorList>
            <person name="Sharrar A.M."/>
            <person name="Flood B.E."/>
            <person name="Bailey J.V."/>
            <person name="Jones D.S."/>
            <person name="Biddanda B."/>
            <person name="Ruberg S.A."/>
            <person name="Marcus D.N."/>
            <person name="Dick G.J."/>
        </authorList>
    </citation>
    <scope>NUCLEOTIDE SEQUENCE [LARGE SCALE GENOMIC DNA]</scope>
    <source>
        <strain evidence="4">A7</strain>
    </source>
</reference>
<evidence type="ECO:0000256" key="1">
    <source>
        <dbReference type="PROSITE-ProRule" id="PRU00169"/>
    </source>
</evidence>
<dbReference type="InterPro" id="IPR052020">
    <property type="entry name" value="Cyclic_di-GMP/3'3'-cGAMP_PDE"/>
</dbReference>
<dbReference type="PROSITE" id="PS50110">
    <property type="entry name" value="RESPONSE_REGULATORY"/>
    <property type="match status" value="1"/>
</dbReference>
<dbReference type="CDD" id="cd19920">
    <property type="entry name" value="REC_PA4781-like"/>
    <property type="match status" value="1"/>
</dbReference>
<dbReference type="SMART" id="SM00448">
    <property type="entry name" value="REC"/>
    <property type="match status" value="1"/>
</dbReference>
<comment type="caution">
    <text evidence="4">The sequence shown here is derived from an EMBL/GenBank/DDBJ whole genome shotgun (WGS) entry which is preliminary data.</text>
</comment>
<dbReference type="AlphaFoldDB" id="A0A1W9KUL3"/>
<dbReference type="CDD" id="cd00077">
    <property type="entry name" value="HDc"/>
    <property type="match status" value="1"/>
</dbReference>
<dbReference type="EMBL" id="MTEI01000005">
    <property type="protein sequence ID" value="OQW88204.1"/>
    <property type="molecule type" value="Genomic_DNA"/>
</dbReference>
<dbReference type="Gene3D" id="1.10.3210.10">
    <property type="entry name" value="Hypothetical protein af1432"/>
    <property type="match status" value="1"/>
</dbReference>
<dbReference type="GO" id="GO:0008081">
    <property type="term" value="F:phosphoric diester hydrolase activity"/>
    <property type="evidence" value="ECO:0007669"/>
    <property type="project" value="UniProtKB-ARBA"/>
</dbReference>
<dbReference type="Pfam" id="PF13487">
    <property type="entry name" value="HD_5"/>
    <property type="match status" value="1"/>
</dbReference>
<evidence type="ECO:0000259" key="2">
    <source>
        <dbReference type="PROSITE" id="PS50110"/>
    </source>
</evidence>
<dbReference type="PANTHER" id="PTHR45228:SF5">
    <property type="entry name" value="CYCLIC DI-GMP PHOSPHODIESTERASE VC_1348-RELATED"/>
    <property type="match status" value="1"/>
</dbReference>
<dbReference type="InterPro" id="IPR011006">
    <property type="entry name" value="CheY-like_superfamily"/>
</dbReference>
<name>A0A1W9KUL3_9BURK</name>
<dbReference type="Proteomes" id="UP000192505">
    <property type="component" value="Unassembled WGS sequence"/>
</dbReference>
<protein>
    <submittedName>
        <fullName evidence="4">Two-component system response regulator</fullName>
    </submittedName>
</protein>
<feature type="modified residue" description="4-aspartylphosphate" evidence="1">
    <location>
        <position position="72"/>
    </location>
</feature>
<dbReference type="InterPro" id="IPR001789">
    <property type="entry name" value="Sig_transdc_resp-reg_receiver"/>
</dbReference>
<gene>
    <name evidence="4" type="ORF">BWK72_09660</name>
</gene>
<dbReference type="SUPFAM" id="SSF52172">
    <property type="entry name" value="CheY-like"/>
    <property type="match status" value="1"/>
</dbReference>
<dbReference type="PROSITE" id="PS51832">
    <property type="entry name" value="HD_GYP"/>
    <property type="match status" value="1"/>
</dbReference>
<evidence type="ECO:0000313" key="4">
    <source>
        <dbReference type="EMBL" id="OQW88204.1"/>
    </source>
</evidence>
<keyword evidence="1" id="KW-0597">Phosphoprotein</keyword>
<feature type="domain" description="Response regulatory" evidence="2">
    <location>
        <begin position="23"/>
        <end position="139"/>
    </location>
</feature>
<sequence>MNDANESFAPLSDDATLRLEKARLLIIDDSPDSLFMMHGLLGDHYRVMLADSGPHGLAMARSATPPDLILLDILMPDMDGYEVCRQLKTNTATRDIPVIFLTAKTAEDDEQQGLDLGAVDYITKPISPGIVLARIRTQLTLKASADFLRDQNAFLAREVNLRTREVSAIEDVTIMAMASLAETRDVDTGNHIRRTQHYVRALARQLATHPRFAAFLDNHTIGLLFKSAPLHDIGKVGIPDRILLKPGKLTPQEFEVMKTHTTLGRDAIEHAEQMLGTEVAFLKIAKEIAYSHQEKWDGSGYPQGLKGDQIPISARLMALADVYDALISRRIYKEPISHDAAAGIISITGGRHFDPDVVEAFLAIQDTFKAIALTYTDSSADLQGKRDYLDIAQGEAPKPAT</sequence>
<dbReference type="SMART" id="SM00471">
    <property type="entry name" value="HDc"/>
    <property type="match status" value="1"/>
</dbReference>
<evidence type="ECO:0000259" key="3">
    <source>
        <dbReference type="PROSITE" id="PS51832"/>
    </source>
</evidence>